<feature type="transmembrane region" description="Helical" evidence="5">
    <location>
        <begin position="124"/>
        <end position="145"/>
    </location>
</feature>
<sequence length="503" mass="54493">MSLPPRLLEDGSPSEDKARLLYHDQDTENIEITGSRPPSPKLENQIKADAYASGNGFLTAPLTGPIRPLSPDTLSILSADEYEQIHPTVNSPYADNATDHLGHAGGETANWRIKLHAFYLRNKGLGYMLIAQIFGTLMNVTTRLLEIEGNNGKGMHPFQILFARMGITVVLATAYMWYKKTPDFPFGKREVRWLLVARGFGGLFGVTGMYWSLLYLPLADATVITFLAPALACWACSILIKEPFGRVEQVSAFVSLIGVVLIAKPTTMLNVFGNAGETPPAIGDGDVLPSGNGTMAGRGDASNYDNVTPSERLFAVALALMGVLGAATAYTTIRWIGKRAHPLISVNYFAAWCTLVSTVMMLALPWVGFLLPANLKEWGYLFFLGTCGFIMQFLLAAGLAYEKSSRATNITYTQMLFALGFDKVIFGHTPDLMSIAGSSLILGSAIVVATMASTGKNGGKQESEAQSDVEAQQGLMSGIQVEREGRGDNEAYDLNEIPLRALR</sequence>
<evidence type="ECO:0000256" key="2">
    <source>
        <dbReference type="ARBA" id="ARBA00022692"/>
    </source>
</evidence>
<name>A0AAN7YQ19_9PEZI</name>
<proteinExistence type="predicted"/>
<dbReference type="AlphaFoldDB" id="A0AAN7YQ19"/>
<keyword evidence="2 5" id="KW-0812">Transmembrane</keyword>
<evidence type="ECO:0000313" key="7">
    <source>
        <dbReference type="EMBL" id="KAK5110136.1"/>
    </source>
</evidence>
<evidence type="ECO:0000256" key="4">
    <source>
        <dbReference type="ARBA" id="ARBA00023136"/>
    </source>
</evidence>
<dbReference type="GO" id="GO:0016020">
    <property type="term" value="C:membrane"/>
    <property type="evidence" value="ECO:0007669"/>
    <property type="project" value="UniProtKB-SubCell"/>
</dbReference>
<dbReference type="EMBL" id="JAVRRL010000053">
    <property type="protein sequence ID" value="KAK5110136.1"/>
    <property type="molecule type" value="Genomic_DNA"/>
</dbReference>
<evidence type="ECO:0000256" key="1">
    <source>
        <dbReference type="ARBA" id="ARBA00004141"/>
    </source>
</evidence>
<reference evidence="7" key="1">
    <citation type="submission" date="2023-08" db="EMBL/GenBank/DDBJ databases">
        <title>Black Yeasts Isolated from many extreme environments.</title>
        <authorList>
            <person name="Coleine C."/>
            <person name="Stajich J.E."/>
            <person name="Selbmann L."/>
        </authorList>
    </citation>
    <scope>NUCLEOTIDE SEQUENCE</scope>
    <source>
        <strain evidence="7">CCFEE 5401</strain>
    </source>
</reference>
<accession>A0AAN7YQ19</accession>
<feature type="transmembrane region" description="Helical" evidence="5">
    <location>
        <begin position="223"/>
        <end position="240"/>
    </location>
</feature>
<gene>
    <name evidence="7" type="ORF">LTR62_006270</name>
</gene>
<feature type="transmembrane region" description="Helical" evidence="5">
    <location>
        <begin position="190"/>
        <end position="211"/>
    </location>
</feature>
<dbReference type="Pfam" id="PF00892">
    <property type="entry name" value="EamA"/>
    <property type="match status" value="2"/>
</dbReference>
<organism evidence="7 8">
    <name type="scientific">Meristemomyces frigidus</name>
    <dbReference type="NCBI Taxonomy" id="1508187"/>
    <lineage>
        <taxon>Eukaryota</taxon>
        <taxon>Fungi</taxon>
        <taxon>Dikarya</taxon>
        <taxon>Ascomycota</taxon>
        <taxon>Pezizomycotina</taxon>
        <taxon>Dothideomycetes</taxon>
        <taxon>Dothideomycetidae</taxon>
        <taxon>Mycosphaerellales</taxon>
        <taxon>Teratosphaeriaceae</taxon>
        <taxon>Meristemomyces</taxon>
    </lineage>
</organism>
<evidence type="ECO:0000259" key="6">
    <source>
        <dbReference type="Pfam" id="PF00892"/>
    </source>
</evidence>
<evidence type="ECO:0000256" key="5">
    <source>
        <dbReference type="SAM" id="Phobius"/>
    </source>
</evidence>
<keyword evidence="4 5" id="KW-0472">Membrane</keyword>
<evidence type="ECO:0000313" key="8">
    <source>
        <dbReference type="Proteomes" id="UP001310890"/>
    </source>
</evidence>
<dbReference type="PANTHER" id="PTHR22911">
    <property type="entry name" value="ACYL-MALONYL CONDENSING ENZYME-RELATED"/>
    <property type="match status" value="1"/>
</dbReference>
<dbReference type="PANTHER" id="PTHR22911:SF6">
    <property type="entry name" value="SOLUTE CARRIER FAMILY 35 MEMBER G1"/>
    <property type="match status" value="1"/>
</dbReference>
<feature type="transmembrane region" description="Helical" evidence="5">
    <location>
        <begin position="157"/>
        <end position="178"/>
    </location>
</feature>
<evidence type="ECO:0000256" key="3">
    <source>
        <dbReference type="ARBA" id="ARBA00022989"/>
    </source>
</evidence>
<feature type="transmembrane region" description="Helical" evidence="5">
    <location>
        <begin position="313"/>
        <end position="333"/>
    </location>
</feature>
<feature type="transmembrane region" description="Helical" evidence="5">
    <location>
        <begin position="378"/>
        <end position="400"/>
    </location>
</feature>
<dbReference type="InterPro" id="IPR000620">
    <property type="entry name" value="EamA_dom"/>
</dbReference>
<feature type="transmembrane region" description="Helical" evidence="5">
    <location>
        <begin position="252"/>
        <end position="272"/>
    </location>
</feature>
<feature type="domain" description="EamA" evidence="6">
    <location>
        <begin position="316"/>
        <end position="449"/>
    </location>
</feature>
<keyword evidence="3 5" id="KW-1133">Transmembrane helix</keyword>
<dbReference type="Proteomes" id="UP001310890">
    <property type="component" value="Unassembled WGS sequence"/>
</dbReference>
<comment type="caution">
    <text evidence="7">The sequence shown here is derived from an EMBL/GenBank/DDBJ whole genome shotgun (WGS) entry which is preliminary data.</text>
</comment>
<protein>
    <recommendedName>
        <fullName evidence="6">EamA domain-containing protein</fullName>
    </recommendedName>
</protein>
<dbReference type="SUPFAM" id="SSF103481">
    <property type="entry name" value="Multidrug resistance efflux transporter EmrE"/>
    <property type="match status" value="2"/>
</dbReference>
<feature type="transmembrane region" description="Helical" evidence="5">
    <location>
        <begin position="345"/>
        <end position="366"/>
    </location>
</feature>
<dbReference type="InterPro" id="IPR037185">
    <property type="entry name" value="EmrE-like"/>
</dbReference>
<comment type="subcellular location">
    <subcellularLocation>
        <location evidence="1">Membrane</location>
        <topology evidence="1">Multi-pass membrane protein</topology>
    </subcellularLocation>
</comment>
<feature type="domain" description="EamA" evidence="6">
    <location>
        <begin position="145"/>
        <end position="262"/>
    </location>
</feature>